<sequence length="115" mass="12770">MTMMGKQKKAEELIPVSMEIILHAGNARNIADDAFKLAKQQDFDGAAQKMDEADKEMVLAHNSQTSVIQGEAQGVEYEYSPLFAHAQDTLMTITSELLTTNKLIDVLKLMLAKKE</sequence>
<dbReference type="STRING" id="1423783.FC50_GL001220"/>
<dbReference type="PROSITE" id="PS51095">
    <property type="entry name" value="PTS_EIIA_TYPE_3"/>
    <property type="match status" value="1"/>
</dbReference>
<dbReference type="SUPFAM" id="SSF46973">
    <property type="entry name" value="Enzyme IIa from lactose specific PTS, IIa-lac"/>
    <property type="match status" value="1"/>
</dbReference>
<protein>
    <submittedName>
        <fullName evidence="8">Uncharacterized protein</fullName>
    </submittedName>
</protein>
<dbReference type="InterPro" id="IPR003188">
    <property type="entry name" value="PTS_IIA_lac/cel"/>
</dbReference>
<feature type="binding site" evidence="6">
    <location>
        <position position="88"/>
    </location>
    <ligand>
        <name>Mg(2+)</name>
        <dbReference type="ChEBI" id="CHEBI:18420"/>
        <note>ligand shared between all trimeric partners</note>
    </ligand>
</feature>
<dbReference type="Pfam" id="PF02255">
    <property type="entry name" value="PTS_IIA"/>
    <property type="match status" value="1"/>
</dbReference>
<keyword evidence="3" id="KW-0808">Transferase</keyword>
<dbReference type="Proteomes" id="UP000051922">
    <property type="component" value="Unassembled WGS sequence"/>
</dbReference>
<dbReference type="AlphaFoldDB" id="A0A0R1U011"/>
<evidence type="ECO:0000256" key="5">
    <source>
        <dbReference type="PIRSR" id="PIRSR000699-1"/>
    </source>
</evidence>
<keyword evidence="1" id="KW-0813">Transport</keyword>
<evidence type="ECO:0000256" key="4">
    <source>
        <dbReference type="ARBA" id="ARBA00022683"/>
    </source>
</evidence>
<reference evidence="8 9" key="1">
    <citation type="journal article" date="2015" name="Genome Announc.">
        <title>Expanding the biotechnology potential of lactobacilli through comparative genomics of 213 strains and associated genera.</title>
        <authorList>
            <person name="Sun Z."/>
            <person name="Harris H.M."/>
            <person name="McCann A."/>
            <person name="Guo C."/>
            <person name="Argimon S."/>
            <person name="Zhang W."/>
            <person name="Yang X."/>
            <person name="Jeffery I.B."/>
            <person name="Cooney J.C."/>
            <person name="Kagawa T.F."/>
            <person name="Liu W."/>
            <person name="Song Y."/>
            <person name="Salvetti E."/>
            <person name="Wrobel A."/>
            <person name="Rasinkangas P."/>
            <person name="Parkhill J."/>
            <person name="Rea M.C."/>
            <person name="O'Sullivan O."/>
            <person name="Ritari J."/>
            <person name="Douillard F.P."/>
            <person name="Paul Ross R."/>
            <person name="Yang R."/>
            <person name="Briner A.E."/>
            <person name="Felis G.E."/>
            <person name="de Vos W.M."/>
            <person name="Barrangou R."/>
            <person name="Klaenhammer T.R."/>
            <person name="Caufield P.W."/>
            <person name="Cui Y."/>
            <person name="Zhang H."/>
            <person name="O'Toole P.W."/>
        </authorList>
    </citation>
    <scope>NUCLEOTIDE SEQUENCE [LARGE SCALE GENOMIC DNA]</scope>
    <source>
        <strain evidence="8 9">DSM 15945</strain>
    </source>
</reference>
<keyword evidence="2" id="KW-0762">Sugar transport</keyword>
<comment type="caution">
    <text evidence="8">The sequence shown here is derived from an EMBL/GenBank/DDBJ whole genome shotgun (WGS) entry which is preliminary data.</text>
</comment>
<keyword evidence="6" id="KW-0479">Metal-binding</keyword>
<comment type="cofactor">
    <cofactor evidence="6">
        <name>Mg(2+)</name>
        <dbReference type="ChEBI" id="CHEBI:18420"/>
    </cofactor>
    <text evidence="6">Binds 1 Mg(2+) ion per trimer.</text>
</comment>
<keyword evidence="6" id="KW-0460">Magnesium</keyword>
<evidence type="ECO:0000256" key="7">
    <source>
        <dbReference type="PROSITE-ProRule" id="PRU00418"/>
    </source>
</evidence>
<name>A0A0R1U011_9LACO</name>
<feature type="active site" description="Tele-phosphohistidine intermediate" evidence="5">
    <location>
        <position position="85"/>
    </location>
</feature>
<evidence type="ECO:0000256" key="6">
    <source>
        <dbReference type="PIRSR" id="PIRSR000699-2"/>
    </source>
</evidence>
<evidence type="ECO:0000256" key="3">
    <source>
        <dbReference type="ARBA" id="ARBA00022679"/>
    </source>
</evidence>
<dbReference type="GO" id="GO:0009401">
    <property type="term" value="P:phosphoenolpyruvate-dependent sugar phosphotransferase system"/>
    <property type="evidence" value="ECO:0007669"/>
    <property type="project" value="UniProtKB-KW"/>
</dbReference>
<dbReference type="InterPro" id="IPR036542">
    <property type="entry name" value="PTS_IIA_lac/cel_sf"/>
</dbReference>
<keyword evidence="4" id="KW-0598">Phosphotransferase system</keyword>
<dbReference type="GO" id="GO:0016740">
    <property type="term" value="F:transferase activity"/>
    <property type="evidence" value="ECO:0007669"/>
    <property type="project" value="UniProtKB-KW"/>
</dbReference>
<evidence type="ECO:0000256" key="2">
    <source>
        <dbReference type="ARBA" id="ARBA00022597"/>
    </source>
</evidence>
<dbReference type="GO" id="GO:0046872">
    <property type="term" value="F:metal ion binding"/>
    <property type="evidence" value="ECO:0007669"/>
    <property type="project" value="UniProtKB-KW"/>
</dbReference>
<evidence type="ECO:0000313" key="9">
    <source>
        <dbReference type="Proteomes" id="UP000051922"/>
    </source>
</evidence>
<dbReference type="EMBL" id="AZFJ01000049">
    <property type="protein sequence ID" value="KRL85828.1"/>
    <property type="molecule type" value="Genomic_DNA"/>
</dbReference>
<keyword evidence="9" id="KW-1185">Reference proteome</keyword>
<accession>A0A0R1U011</accession>
<dbReference type="PATRIC" id="fig|1423783.4.peg.1261"/>
<evidence type="ECO:0000256" key="1">
    <source>
        <dbReference type="ARBA" id="ARBA00022448"/>
    </source>
</evidence>
<proteinExistence type="predicted"/>
<dbReference type="PANTHER" id="PTHR34382">
    <property type="entry name" value="PTS SYSTEM N,N'-DIACETYLCHITOBIOSE-SPECIFIC EIIA COMPONENT"/>
    <property type="match status" value="1"/>
</dbReference>
<organism evidence="8 9">
    <name type="scientific">Lacticaseibacillus pantheris DSM 15945 = JCM 12539 = NBRC 106106</name>
    <dbReference type="NCBI Taxonomy" id="1423783"/>
    <lineage>
        <taxon>Bacteria</taxon>
        <taxon>Bacillati</taxon>
        <taxon>Bacillota</taxon>
        <taxon>Bacilli</taxon>
        <taxon>Lactobacillales</taxon>
        <taxon>Lactobacillaceae</taxon>
        <taxon>Lacticaseibacillus</taxon>
    </lineage>
</organism>
<feature type="modified residue" description="Phosphohistidine; by HPr" evidence="7">
    <location>
        <position position="85"/>
    </location>
</feature>
<gene>
    <name evidence="8" type="ORF">FC50_GL001220</name>
</gene>
<dbReference type="Gene3D" id="1.20.58.80">
    <property type="entry name" value="Phosphotransferase system, lactose/cellobiose-type IIA subunit"/>
    <property type="match status" value="1"/>
</dbReference>
<dbReference type="PANTHER" id="PTHR34382:SF7">
    <property type="entry name" value="PTS SYSTEM N,N'-DIACETYLCHITOBIOSE-SPECIFIC EIIA COMPONENT"/>
    <property type="match status" value="1"/>
</dbReference>
<dbReference type="PIRSF" id="PIRSF000699">
    <property type="entry name" value="PTS_IILac_III"/>
    <property type="match status" value="1"/>
</dbReference>
<evidence type="ECO:0000313" key="8">
    <source>
        <dbReference type="EMBL" id="KRL85828.1"/>
    </source>
</evidence>